<comment type="caution">
    <text evidence="1">The sequence shown here is derived from an EMBL/GenBank/DDBJ whole genome shotgun (WGS) entry which is preliminary data.</text>
</comment>
<organism evidence="1 2">
    <name type="scientific">Holdemanella biformis</name>
    <dbReference type="NCBI Taxonomy" id="1735"/>
    <lineage>
        <taxon>Bacteria</taxon>
        <taxon>Bacillati</taxon>
        <taxon>Bacillota</taxon>
        <taxon>Erysipelotrichia</taxon>
        <taxon>Erysipelotrichales</taxon>
        <taxon>Erysipelotrichaceae</taxon>
        <taxon>Holdemanella</taxon>
    </lineage>
</organism>
<accession>A0A395W690</accession>
<gene>
    <name evidence="1" type="ORF">DWW32_08945</name>
</gene>
<dbReference type="GeneID" id="66580118"/>
<protein>
    <submittedName>
        <fullName evidence="1">Uncharacterized protein</fullName>
    </submittedName>
</protein>
<proteinExistence type="predicted"/>
<dbReference type="Proteomes" id="UP000265489">
    <property type="component" value="Unassembled WGS sequence"/>
</dbReference>
<name>A0A395W690_9FIRM</name>
<dbReference type="RefSeq" id="WP_118325534.1">
    <property type="nucleotide sequence ID" value="NZ_DAWEIE010000023.1"/>
</dbReference>
<sequence length="62" mass="7122">MKVLREESTNRKIQMGIKQDIEKGIEHGVKTTQIKIAIKKLEEISVIVCLNLNTLRESKKCI</sequence>
<evidence type="ECO:0000313" key="2">
    <source>
        <dbReference type="Proteomes" id="UP000265489"/>
    </source>
</evidence>
<reference evidence="1 2" key="1">
    <citation type="submission" date="2018-08" db="EMBL/GenBank/DDBJ databases">
        <title>A genome reference for cultivated species of the human gut microbiota.</title>
        <authorList>
            <person name="Zou Y."/>
            <person name="Xue W."/>
            <person name="Luo G."/>
        </authorList>
    </citation>
    <scope>NUCLEOTIDE SEQUENCE [LARGE SCALE GENOMIC DNA]</scope>
    <source>
        <strain evidence="1 2">AF15-20</strain>
    </source>
</reference>
<dbReference type="AlphaFoldDB" id="A0A395W690"/>
<evidence type="ECO:0000313" key="1">
    <source>
        <dbReference type="EMBL" id="RGU90538.1"/>
    </source>
</evidence>
<dbReference type="EMBL" id="QRYQ01000017">
    <property type="protein sequence ID" value="RGU90538.1"/>
    <property type="molecule type" value="Genomic_DNA"/>
</dbReference>